<sequence length="77" mass="8034">MERRRGWVGAGMGRGRGWGGAADGRGRRAPTTGTALRTLLLGSTGAEQGAERRVEQGAQQGAGRGQLQLSVRSLSSR</sequence>
<reference evidence="2 3" key="1">
    <citation type="submission" date="2014-02" db="EMBL/GenBank/DDBJ databases">
        <title>Genome sequence of Brachybacterium phenoliresistens strain W13A50.</title>
        <authorList>
            <person name="Wang X."/>
        </authorList>
    </citation>
    <scope>NUCLEOTIDE SEQUENCE [LARGE SCALE GENOMIC DNA]</scope>
    <source>
        <strain evidence="2 3">W13A50</strain>
    </source>
</reference>
<feature type="compositionally biased region" description="Gly residues" evidence="1">
    <location>
        <begin position="8"/>
        <end position="23"/>
    </location>
</feature>
<feature type="region of interest" description="Disordered" evidence="1">
    <location>
        <begin position="1"/>
        <end position="30"/>
    </location>
</feature>
<evidence type="ECO:0000313" key="3">
    <source>
        <dbReference type="Proteomes" id="UP000023067"/>
    </source>
</evidence>
<dbReference type="Proteomes" id="UP000023067">
    <property type="component" value="Unassembled WGS sequence"/>
</dbReference>
<evidence type="ECO:0000256" key="1">
    <source>
        <dbReference type="SAM" id="MobiDB-lite"/>
    </source>
</evidence>
<comment type="caution">
    <text evidence="2">The sequence shown here is derived from an EMBL/GenBank/DDBJ whole genome shotgun (WGS) entry which is preliminary data.</text>
</comment>
<dbReference type="STRING" id="396014.BF93_05155"/>
<gene>
    <name evidence="2" type="ORF">BF93_05155</name>
</gene>
<feature type="region of interest" description="Disordered" evidence="1">
    <location>
        <begin position="43"/>
        <end position="77"/>
    </location>
</feature>
<evidence type="ECO:0000313" key="2">
    <source>
        <dbReference type="EMBL" id="EWS80135.1"/>
    </source>
</evidence>
<dbReference type="AlphaFoldDB" id="Z9JP02"/>
<protein>
    <submittedName>
        <fullName evidence="2">Uncharacterized protein</fullName>
    </submittedName>
</protein>
<accession>Z9JP02</accession>
<feature type="compositionally biased region" description="Low complexity" evidence="1">
    <location>
        <begin position="56"/>
        <end position="77"/>
    </location>
</feature>
<organism evidence="2 3">
    <name type="scientific">Brachybacterium phenoliresistens</name>
    <dbReference type="NCBI Taxonomy" id="396014"/>
    <lineage>
        <taxon>Bacteria</taxon>
        <taxon>Bacillati</taxon>
        <taxon>Actinomycetota</taxon>
        <taxon>Actinomycetes</taxon>
        <taxon>Micrococcales</taxon>
        <taxon>Dermabacteraceae</taxon>
        <taxon>Brachybacterium</taxon>
    </lineage>
</organism>
<proteinExistence type="predicted"/>
<dbReference type="EMBL" id="JDYK01000019">
    <property type="protein sequence ID" value="EWS80135.1"/>
    <property type="molecule type" value="Genomic_DNA"/>
</dbReference>
<keyword evidence="3" id="KW-1185">Reference proteome</keyword>
<name>Z9JP02_9MICO</name>
<dbReference type="HOGENOM" id="CLU_2631203_0_0_11"/>